<evidence type="ECO:0000313" key="8">
    <source>
        <dbReference type="EMBL" id="AQG81071.1"/>
    </source>
</evidence>
<evidence type="ECO:0000313" key="9">
    <source>
        <dbReference type="Proteomes" id="UP000187941"/>
    </source>
</evidence>
<dbReference type="STRING" id="1178516.AWR27_18145"/>
<keyword evidence="3 6" id="KW-0812">Transmembrane</keyword>
<feature type="transmembrane region" description="Helical" evidence="6">
    <location>
        <begin position="340"/>
        <end position="367"/>
    </location>
</feature>
<keyword evidence="9" id="KW-1185">Reference proteome</keyword>
<dbReference type="Pfam" id="PF02687">
    <property type="entry name" value="FtsX"/>
    <property type="match status" value="2"/>
</dbReference>
<dbReference type="InterPro" id="IPR025857">
    <property type="entry name" value="MacB_PCD"/>
</dbReference>
<evidence type="ECO:0000256" key="3">
    <source>
        <dbReference type="ARBA" id="ARBA00022692"/>
    </source>
</evidence>
<feature type="transmembrane region" description="Helical" evidence="6">
    <location>
        <begin position="741"/>
        <end position="761"/>
    </location>
</feature>
<dbReference type="Pfam" id="PF12704">
    <property type="entry name" value="MacB_PCD"/>
    <property type="match status" value="1"/>
</dbReference>
<feature type="domain" description="Rhodanese" evidence="7">
    <location>
        <begin position="399"/>
        <end position="418"/>
    </location>
</feature>
<dbReference type="PANTHER" id="PTHR30572:SF18">
    <property type="entry name" value="ABC-TYPE MACROLIDE FAMILY EXPORT SYSTEM PERMEASE COMPONENT 2"/>
    <property type="match status" value="1"/>
</dbReference>
<feature type="transmembrane region" description="Helical" evidence="6">
    <location>
        <begin position="686"/>
        <end position="710"/>
    </location>
</feature>
<dbReference type="EMBL" id="CP014263">
    <property type="protein sequence ID" value="AQG81071.1"/>
    <property type="molecule type" value="Genomic_DNA"/>
</dbReference>
<dbReference type="KEGG" id="smon:AWR27_18145"/>
<dbReference type="InterPro" id="IPR050250">
    <property type="entry name" value="Macrolide_Exporter_MacB"/>
</dbReference>
<organism evidence="8 9">
    <name type="scientific">Spirosoma montaniterrae</name>
    <dbReference type="NCBI Taxonomy" id="1178516"/>
    <lineage>
        <taxon>Bacteria</taxon>
        <taxon>Pseudomonadati</taxon>
        <taxon>Bacteroidota</taxon>
        <taxon>Cytophagia</taxon>
        <taxon>Cytophagales</taxon>
        <taxon>Cytophagaceae</taxon>
        <taxon>Spirosoma</taxon>
    </lineage>
</organism>
<feature type="transmembrane region" description="Helical" evidence="6">
    <location>
        <begin position="387"/>
        <end position="409"/>
    </location>
</feature>
<dbReference type="InterPro" id="IPR003838">
    <property type="entry name" value="ABC3_permease_C"/>
</dbReference>
<dbReference type="PROSITE" id="PS50206">
    <property type="entry name" value="RHODANESE_3"/>
    <property type="match status" value="1"/>
</dbReference>
<protein>
    <recommendedName>
        <fullName evidence="7">Rhodanese domain-containing protein</fullName>
    </recommendedName>
</protein>
<evidence type="ECO:0000256" key="1">
    <source>
        <dbReference type="ARBA" id="ARBA00004651"/>
    </source>
</evidence>
<accession>A0A1P9X0A7</accession>
<evidence type="ECO:0000259" key="7">
    <source>
        <dbReference type="PROSITE" id="PS50206"/>
    </source>
</evidence>
<dbReference type="Proteomes" id="UP000187941">
    <property type="component" value="Chromosome"/>
</dbReference>
<name>A0A1P9X0A7_9BACT</name>
<evidence type="ECO:0000256" key="2">
    <source>
        <dbReference type="ARBA" id="ARBA00022475"/>
    </source>
</evidence>
<feature type="transmembrane region" description="Helical" evidence="6">
    <location>
        <begin position="20"/>
        <end position="43"/>
    </location>
</feature>
<dbReference type="GO" id="GO:0022857">
    <property type="term" value="F:transmembrane transporter activity"/>
    <property type="evidence" value="ECO:0007669"/>
    <property type="project" value="TreeGrafter"/>
</dbReference>
<sequence length="809" mass="88997">MLRNYLKIAWRNLWKSRGYAAIHVFGLATAFCISLFLFLTAYLHLTYDSFHTSGDRIFQTYLSANDPEKPTKSGGMPLPLVPALKTEFPELEGATRIVMGRKSLVEANGKYFDKLINYTDPDFLTVFSFPLLEGNRNLVLKELSSVVISQNMAKDVFGTVDPMGKRLRVGNNGTEKDYIVTGILANAPDNSSVQYDALIRVENAPMYSYNKENWTDFSHTVFLKLPPQVDQATFETRLKPFAKKYFPGPINDLINKKAQPDQQGDLFAVRLQKLSDVHFSREITGNKGTPVAVVYVLIGMASFILLIACINFINLSIARSVQRAREVGVRKSLGALKSSLFVQIWSESALICCVGFGVGTLSAYLLLPVFNGAFGANLNLDIAFQPGFVAMLAGLVILVTLLAGGYPAWQMAGFDTVAVLKGKVSLKRPGVLRNALIVTQFALSCLLACCTVIAFQQVNHLQNSPLGFDKEQVISIPVGNQVNGRQVLGRLRNKLANDPMVLAITGTSVNLGKGKDRVSTRSTIGFKYKGRDISSDQLVVDYDYLKTLHIKVIAGRDFSRTYTSDSVNRVIITQSLAKQIGEKNPVGSLLGDDDDTTGIKSQIIGVVSDFQLYSMADEPKPVTMRLSNTEPINYIFVRVAPQSMGGAMQKMKKAWTEVAPQSEFIASFLDENVDAWYQNETQLSQVLSLASGIAMLLSCLGLFAIALLMIEQRTKEIGIRKVMGASIAGIVLLLSREFVKLVLIALCIAVPLAWFGMQQWLNNYASRIAISPWVFIGVGFSAILIALLTVSFQSIKAALMNPVKSLRSE</sequence>
<dbReference type="AlphaFoldDB" id="A0A1P9X0A7"/>
<feature type="transmembrane region" description="Helical" evidence="6">
    <location>
        <begin position="773"/>
        <end position="795"/>
    </location>
</feature>
<feature type="transmembrane region" description="Helical" evidence="6">
    <location>
        <begin position="292"/>
        <end position="315"/>
    </location>
</feature>
<dbReference type="OrthoDB" id="5933722at2"/>
<keyword evidence="5 6" id="KW-0472">Membrane</keyword>
<evidence type="ECO:0000256" key="6">
    <source>
        <dbReference type="SAM" id="Phobius"/>
    </source>
</evidence>
<keyword evidence="4 6" id="KW-1133">Transmembrane helix</keyword>
<proteinExistence type="predicted"/>
<evidence type="ECO:0000256" key="5">
    <source>
        <dbReference type="ARBA" id="ARBA00023136"/>
    </source>
</evidence>
<gene>
    <name evidence="8" type="ORF">AWR27_18145</name>
</gene>
<feature type="transmembrane region" description="Helical" evidence="6">
    <location>
        <begin position="430"/>
        <end position="455"/>
    </location>
</feature>
<dbReference type="RefSeq" id="WP_077132534.1">
    <property type="nucleotide sequence ID" value="NZ_CP014263.1"/>
</dbReference>
<dbReference type="PANTHER" id="PTHR30572">
    <property type="entry name" value="MEMBRANE COMPONENT OF TRANSPORTER-RELATED"/>
    <property type="match status" value="1"/>
</dbReference>
<evidence type="ECO:0000256" key="4">
    <source>
        <dbReference type="ARBA" id="ARBA00022989"/>
    </source>
</evidence>
<reference evidence="8 9" key="1">
    <citation type="submission" date="2016-01" db="EMBL/GenBank/DDBJ databases">
        <authorList>
            <person name="Oliw E.H."/>
        </authorList>
    </citation>
    <scope>NUCLEOTIDE SEQUENCE [LARGE SCALE GENOMIC DNA]</scope>
    <source>
        <strain evidence="8 9">DY10</strain>
    </source>
</reference>
<dbReference type="InterPro" id="IPR001763">
    <property type="entry name" value="Rhodanese-like_dom"/>
</dbReference>
<dbReference type="GO" id="GO:0005886">
    <property type="term" value="C:plasma membrane"/>
    <property type="evidence" value="ECO:0007669"/>
    <property type="project" value="UniProtKB-SubCell"/>
</dbReference>
<keyword evidence="2" id="KW-1003">Cell membrane</keyword>
<comment type="subcellular location">
    <subcellularLocation>
        <location evidence="1">Cell membrane</location>
        <topology evidence="1">Multi-pass membrane protein</topology>
    </subcellularLocation>
</comment>